<accession>A0A151CEP7</accession>
<evidence type="ECO:0000313" key="3">
    <source>
        <dbReference type="Proteomes" id="UP000075359"/>
    </source>
</evidence>
<comment type="caution">
    <text evidence="2">The sequence shown here is derived from an EMBL/GenBank/DDBJ whole genome shotgun (WGS) entry which is preliminary data.</text>
</comment>
<dbReference type="Gene3D" id="2.30.330.10">
    <property type="entry name" value="SpoA-like"/>
    <property type="match status" value="1"/>
</dbReference>
<dbReference type="InterPro" id="IPR001543">
    <property type="entry name" value="FliN-like_C"/>
</dbReference>
<reference evidence="2 3" key="1">
    <citation type="submission" date="2015-11" db="EMBL/GenBank/DDBJ databases">
        <title>Draft genome of Sulfurovum riftiae 1812E, a member of the Epsilonproteobacteria isolated from the tube of the deep-sea hydrothermal vent tubewom Riftia pachyptila.</title>
        <authorList>
            <person name="Vetriani C."/>
            <person name="Giovannelli D."/>
        </authorList>
    </citation>
    <scope>NUCLEOTIDE SEQUENCE [LARGE SCALE GENOMIC DNA]</scope>
    <source>
        <strain evidence="2 3">1812E</strain>
    </source>
</reference>
<dbReference type="AlphaFoldDB" id="A0A151CEP7"/>
<dbReference type="InterPro" id="IPR036429">
    <property type="entry name" value="SpoA-like_sf"/>
</dbReference>
<dbReference type="Pfam" id="PF01052">
    <property type="entry name" value="FliMN_C"/>
    <property type="match status" value="1"/>
</dbReference>
<dbReference type="Proteomes" id="UP000075359">
    <property type="component" value="Unassembled WGS sequence"/>
</dbReference>
<dbReference type="RefSeq" id="WP_067331959.1">
    <property type="nucleotide sequence ID" value="NZ_LNKT01000056.1"/>
</dbReference>
<dbReference type="EMBL" id="LNKT01000056">
    <property type="protein sequence ID" value="KYJ85959.1"/>
    <property type="molecule type" value="Genomic_DNA"/>
</dbReference>
<organism evidence="2 3">
    <name type="scientific">Sulfurovum riftiae</name>
    <dbReference type="NCBI Taxonomy" id="1630136"/>
    <lineage>
        <taxon>Bacteria</taxon>
        <taxon>Pseudomonadati</taxon>
        <taxon>Campylobacterota</taxon>
        <taxon>Epsilonproteobacteria</taxon>
        <taxon>Campylobacterales</taxon>
        <taxon>Sulfurovaceae</taxon>
        <taxon>Sulfurovum</taxon>
    </lineage>
</organism>
<protein>
    <recommendedName>
        <fullName evidence="1">Flagellar motor switch protein FliN-like C-terminal domain-containing protein</fullName>
    </recommendedName>
</protein>
<keyword evidence="3" id="KW-1185">Reference proteome</keyword>
<name>A0A151CEP7_9BACT</name>
<dbReference type="STRING" id="1630136.AS592_05070"/>
<sequence>MKAENQALRLERLMQKHQCHPEYEVCFPPVSVKKSALKKLTAGDLLLLGLEHMELQLLSKEDGCAKAVLSSYDKGMTIRITEHLKSPVKHVDSKKYKNLLISLGKLNSRVLEIGHTVETMQIDPEKVLLYAEEKLLAKGRLVTVDDEIAVEIKEVKEI</sequence>
<gene>
    <name evidence="2" type="ORF">AS592_05070</name>
</gene>
<evidence type="ECO:0000313" key="2">
    <source>
        <dbReference type="EMBL" id="KYJ85959.1"/>
    </source>
</evidence>
<dbReference type="SUPFAM" id="SSF101801">
    <property type="entry name" value="Surface presentation of antigens (SPOA)"/>
    <property type="match status" value="1"/>
</dbReference>
<evidence type="ECO:0000259" key="1">
    <source>
        <dbReference type="Pfam" id="PF01052"/>
    </source>
</evidence>
<feature type="domain" description="Flagellar motor switch protein FliN-like C-terminal" evidence="1">
    <location>
        <begin position="111"/>
        <end position="155"/>
    </location>
</feature>
<proteinExistence type="predicted"/>